<keyword evidence="2" id="KW-1185">Reference proteome</keyword>
<dbReference type="EMBL" id="JANRMS010000576">
    <property type="protein sequence ID" value="KAJ3537486.1"/>
    <property type="molecule type" value="Genomic_DNA"/>
</dbReference>
<gene>
    <name evidence="1" type="ORF">NM208_g6289</name>
</gene>
<reference evidence="1" key="1">
    <citation type="submission" date="2022-08" db="EMBL/GenBank/DDBJ databases">
        <title>Genome Sequence of Fusarium decemcellulare.</title>
        <authorList>
            <person name="Buettner E."/>
        </authorList>
    </citation>
    <scope>NUCLEOTIDE SEQUENCE</scope>
    <source>
        <strain evidence="1">Babe19</strain>
    </source>
</reference>
<dbReference type="Proteomes" id="UP001148629">
    <property type="component" value="Unassembled WGS sequence"/>
</dbReference>
<sequence length="77" mass="8327">MAELMQDGRSLSAADAFVDDDSTNSAVCSDFPCLRSVISPALTSVPPSKALTRSYFTQVKHPMVPGERRKSLPSLEL</sequence>
<accession>A0ACC1SDL6</accession>
<evidence type="ECO:0000313" key="1">
    <source>
        <dbReference type="EMBL" id="KAJ3537486.1"/>
    </source>
</evidence>
<comment type="caution">
    <text evidence="1">The sequence shown here is derived from an EMBL/GenBank/DDBJ whole genome shotgun (WGS) entry which is preliminary data.</text>
</comment>
<name>A0ACC1SDL6_9HYPO</name>
<proteinExistence type="predicted"/>
<organism evidence="1 2">
    <name type="scientific">Fusarium decemcellulare</name>
    <dbReference type="NCBI Taxonomy" id="57161"/>
    <lineage>
        <taxon>Eukaryota</taxon>
        <taxon>Fungi</taxon>
        <taxon>Dikarya</taxon>
        <taxon>Ascomycota</taxon>
        <taxon>Pezizomycotina</taxon>
        <taxon>Sordariomycetes</taxon>
        <taxon>Hypocreomycetidae</taxon>
        <taxon>Hypocreales</taxon>
        <taxon>Nectriaceae</taxon>
        <taxon>Fusarium</taxon>
        <taxon>Fusarium decemcellulare species complex</taxon>
    </lineage>
</organism>
<evidence type="ECO:0000313" key="2">
    <source>
        <dbReference type="Proteomes" id="UP001148629"/>
    </source>
</evidence>
<protein>
    <submittedName>
        <fullName evidence="1">Uncharacterized protein</fullName>
    </submittedName>
</protein>